<gene>
    <name evidence="1" type="ORF">JVT61DRAFT_11245</name>
</gene>
<protein>
    <submittedName>
        <fullName evidence="1">Uncharacterized protein</fullName>
    </submittedName>
</protein>
<name>A0A8I3A4A3_9AGAM</name>
<organism evidence="1 2">
    <name type="scientific">Boletus reticuloceps</name>
    <dbReference type="NCBI Taxonomy" id="495285"/>
    <lineage>
        <taxon>Eukaryota</taxon>
        <taxon>Fungi</taxon>
        <taxon>Dikarya</taxon>
        <taxon>Basidiomycota</taxon>
        <taxon>Agaricomycotina</taxon>
        <taxon>Agaricomycetes</taxon>
        <taxon>Agaricomycetidae</taxon>
        <taxon>Boletales</taxon>
        <taxon>Boletineae</taxon>
        <taxon>Boletaceae</taxon>
        <taxon>Boletoideae</taxon>
        <taxon>Boletus</taxon>
    </lineage>
</organism>
<comment type="caution">
    <text evidence="1">The sequence shown here is derived from an EMBL/GenBank/DDBJ whole genome shotgun (WGS) entry which is preliminary data.</text>
</comment>
<evidence type="ECO:0000313" key="2">
    <source>
        <dbReference type="Proteomes" id="UP000683000"/>
    </source>
</evidence>
<proteinExistence type="predicted"/>
<keyword evidence="2" id="KW-1185">Reference proteome</keyword>
<dbReference type="EMBL" id="JAGFBS010000047">
    <property type="protein sequence ID" value="KAG6370621.1"/>
    <property type="molecule type" value="Genomic_DNA"/>
</dbReference>
<dbReference type="Proteomes" id="UP000683000">
    <property type="component" value="Unassembled WGS sequence"/>
</dbReference>
<dbReference type="AlphaFoldDB" id="A0A8I3A4A3"/>
<dbReference type="OrthoDB" id="2638922at2759"/>
<sequence>MPEERTMSVFTRMNSTACNRQQVRALVDMTQIRQWHMYDPEVSNKTIDSFGAP</sequence>
<evidence type="ECO:0000313" key="1">
    <source>
        <dbReference type="EMBL" id="KAG6370621.1"/>
    </source>
</evidence>
<accession>A0A8I3A4A3</accession>
<reference evidence="1" key="1">
    <citation type="submission" date="2021-03" db="EMBL/GenBank/DDBJ databases">
        <title>Evolutionary innovations through gain and loss of genes in the ectomycorrhizal Boletales.</title>
        <authorList>
            <person name="Wu G."/>
            <person name="Miyauchi S."/>
            <person name="Morin E."/>
            <person name="Yang Z.-L."/>
            <person name="Xu J."/>
            <person name="Martin F.M."/>
        </authorList>
    </citation>
    <scope>NUCLEOTIDE SEQUENCE</scope>
    <source>
        <strain evidence="1">BR01</strain>
    </source>
</reference>